<keyword evidence="3" id="KW-1185">Reference proteome</keyword>
<evidence type="ECO:0000313" key="1">
    <source>
        <dbReference type="EMBL" id="GKX49365.1"/>
    </source>
</evidence>
<dbReference type="EMBL" id="BSRL01000013">
    <property type="protein sequence ID" value="GLV71582.1"/>
    <property type="molecule type" value="Genomic_DNA"/>
</dbReference>
<accession>A0AAI9PFS1</accession>
<reference evidence="2" key="2">
    <citation type="submission" date="2023-02" db="EMBL/GenBank/DDBJ databases">
        <title>Pectobacterium carotovorum subsp. carotovorum NBRC 12380.</title>
        <authorList>
            <person name="Ichikawa N."/>
            <person name="Sato H."/>
            <person name="Tonouchi N."/>
        </authorList>
    </citation>
    <scope>NUCLEOTIDE SEQUENCE</scope>
    <source>
        <strain evidence="2">NBRC 12380</strain>
    </source>
</reference>
<name>A0AAI9PFS1_PECCC</name>
<dbReference type="Proteomes" id="UP001058167">
    <property type="component" value="Unassembled WGS sequence"/>
</dbReference>
<gene>
    <name evidence="2" type="ORF">Pcaca03_40260</name>
    <name evidence="1" type="ORF">SOASR016_41170</name>
</gene>
<evidence type="ECO:0000313" key="3">
    <source>
        <dbReference type="Proteomes" id="UP001058167"/>
    </source>
</evidence>
<reference evidence="1" key="1">
    <citation type="submission" date="2022-06" db="EMBL/GenBank/DDBJ databases">
        <title>Draft genome sequences of Pectobacterium carotovorum subsp. carotovorum str. NBRC12380.</title>
        <authorList>
            <person name="Wakabayashi Y."/>
            <person name="Kojima K."/>
        </authorList>
    </citation>
    <scope>NUCLEOTIDE SEQUENCE</scope>
    <source>
        <strain evidence="1">NBRC 12380</strain>
    </source>
</reference>
<protein>
    <submittedName>
        <fullName evidence="2">Uncharacterized protein</fullName>
    </submittedName>
</protein>
<sequence length="46" mass="4906">MPTLLRDLAPLMVKLIVTCLLAYLTLSGHLNGGLLAPIIEAVGRAY</sequence>
<dbReference type="Proteomes" id="UP001165145">
    <property type="component" value="Unassembled WGS sequence"/>
</dbReference>
<dbReference type="EMBL" id="BRLF01000014">
    <property type="protein sequence ID" value="GKX49365.1"/>
    <property type="molecule type" value="Genomic_DNA"/>
</dbReference>
<proteinExistence type="predicted"/>
<organism evidence="2 4">
    <name type="scientific">Pectobacterium carotovorum subsp. carotovorum</name>
    <name type="common">Erwinia carotovora subsp. carotovora</name>
    <dbReference type="NCBI Taxonomy" id="555"/>
    <lineage>
        <taxon>Bacteria</taxon>
        <taxon>Pseudomonadati</taxon>
        <taxon>Pseudomonadota</taxon>
        <taxon>Gammaproteobacteria</taxon>
        <taxon>Enterobacterales</taxon>
        <taxon>Pectobacteriaceae</taxon>
        <taxon>Pectobacterium</taxon>
    </lineage>
</organism>
<evidence type="ECO:0000313" key="4">
    <source>
        <dbReference type="Proteomes" id="UP001165145"/>
    </source>
</evidence>
<evidence type="ECO:0000313" key="2">
    <source>
        <dbReference type="EMBL" id="GLV71582.1"/>
    </source>
</evidence>
<dbReference type="AlphaFoldDB" id="A0AAI9PFS1"/>
<comment type="caution">
    <text evidence="2">The sequence shown here is derived from an EMBL/GenBank/DDBJ whole genome shotgun (WGS) entry which is preliminary data.</text>
</comment>